<feature type="chain" id="PRO_5032276754" description="Pectinesterase inhibitor domain-containing protein" evidence="1">
    <location>
        <begin position="22"/>
        <end position="169"/>
    </location>
</feature>
<dbReference type="EMBL" id="LIHL02000006">
    <property type="protein sequence ID" value="KAF5468334.1"/>
    <property type="molecule type" value="Genomic_DNA"/>
</dbReference>
<keyword evidence="1" id="KW-0732">Signal</keyword>
<dbReference type="Gramene" id="Jr06_07550_p1">
    <property type="protein sequence ID" value="cds.Jr06_07550_p1"/>
    <property type="gene ID" value="Jr06_07550"/>
</dbReference>
<gene>
    <name evidence="2" type="ORF">F2P56_012492</name>
</gene>
<name>A0A833XMC4_JUGRE</name>
<dbReference type="Proteomes" id="UP000619265">
    <property type="component" value="Unassembled WGS sequence"/>
</dbReference>
<proteinExistence type="predicted"/>
<sequence>MAIQTLILATLLLLAMDHAHADNPCKLEPNSCSINSIGNLSDRDVTTISIEEVHSVRKFIHLVPKLKSVRVYASVNGDLKKCEEGLSDGLTTLAITLEGLRMASTDPTKRHVTTEHSLMDMENQIMNSNNFCHSALSDADDLIMQLLDKKLDNLSLLINNLASRVPPFN</sequence>
<evidence type="ECO:0000313" key="2">
    <source>
        <dbReference type="EMBL" id="KAF5468334.1"/>
    </source>
</evidence>
<evidence type="ECO:0008006" key="4">
    <source>
        <dbReference type="Google" id="ProtNLM"/>
    </source>
</evidence>
<organism evidence="2 3">
    <name type="scientific">Juglans regia</name>
    <name type="common">English walnut</name>
    <dbReference type="NCBI Taxonomy" id="51240"/>
    <lineage>
        <taxon>Eukaryota</taxon>
        <taxon>Viridiplantae</taxon>
        <taxon>Streptophyta</taxon>
        <taxon>Embryophyta</taxon>
        <taxon>Tracheophyta</taxon>
        <taxon>Spermatophyta</taxon>
        <taxon>Magnoliopsida</taxon>
        <taxon>eudicotyledons</taxon>
        <taxon>Gunneridae</taxon>
        <taxon>Pentapetalae</taxon>
        <taxon>rosids</taxon>
        <taxon>fabids</taxon>
        <taxon>Fagales</taxon>
        <taxon>Juglandaceae</taxon>
        <taxon>Juglans</taxon>
    </lineage>
</organism>
<reference evidence="2" key="2">
    <citation type="submission" date="2020-03" db="EMBL/GenBank/DDBJ databases">
        <title>Walnut 2.0.</title>
        <authorList>
            <person name="Marrano A."/>
            <person name="Britton M."/>
            <person name="Zimin A.V."/>
            <person name="Zaini P.A."/>
            <person name="Workman R."/>
            <person name="Puiu D."/>
            <person name="Bianco L."/>
            <person name="Allen B.J."/>
            <person name="Troggio M."/>
            <person name="Leslie C.A."/>
            <person name="Timp W."/>
            <person name="Dendekar A."/>
            <person name="Salzberg S.L."/>
            <person name="Neale D.B."/>
        </authorList>
    </citation>
    <scope>NUCLEOTIDE SEQUENCE</scope>
    <source>
        <tissue evidence="2">Leaves</tissue>
    </source>
</reference>
<evidence type="ECO:0000256" key="1">
    <source>
        <dbReference type="SAM" id="SignalP"/>
    </source>
</evidence>
<dbReference type="AlphaFoldDB" id="A0A833XMC4"/>
<protein>
    <recommendedName>
        <fullName evidence="4">Pectinesterase inhibitor domain-containing protein</fullName>
    </recommendedName>
</protein>
<evidence type="ECO:0000313" key="3">
    <source>
        <dbReference type="Proteomes" id="UP000619265"/>
    </source>
</evidence>
<reference evidence="2" key="1">
    <citation type="submission" date="2015-10" db="EMBL/GenBank/DDBJ databases">
        <authorList>
            <person name="Martinez-Garcia P.J."/>
            <person name="Crepeau M.W."/>
            <person name="Puiu D."/>
            <person name="Gonzalez-Ibeas D."/>
            <person name="Whalen J."/>
            <person name="Stevens K."/>
            <person name="Paul R."/>
            <person name="Butterfield T."/>
            <person name="Britton M."/>
            <person name="Reagan R."/>
            <person name="Chakraborty S."/>
            <person name="Walawage S.L."/>
            <person name="Vasquez-Gross H.A."/>
            <person name="Cardeno C."/>
            <person name="Famula R."/>
            <person name="Pratt K."/>
            <person name="Kuruganti S."/>
            <person name="Aradhya M.K."/>
            <person name="Leslie C.A."/>
            <person name="Dandekar A.M."/>
            <person name="Salzberg S.L."/>
            <person name="Wegrzyn J.L."/>
            <person name="Langley C.H."/>
            <person name="Neale D.B."/>
        </authorList>
    </citation>
    <scope>NUCLEOTIDE SEQUENCE</scope>
    <source>
        <tissue evidence="2">Leaves</tissue>
    </source>
</reference>
<comment type="caution">
    <text evidence="2">The sequence shown here is derived from an EMBL/GenBank/DDBJ whole genome shotgun (WGS) entry which is preliminary data.</text>
</comment>
<accession>A0A833XMC4</accession>
<feature type="signal peptide" evidence="1">
    <location>
        <begin position="1"/>
        <end position="21"/>
    </location>
</feature>